<dbReference type="EMBL" id="CP050296">
    <property type="protein sequence ID" value="QND60951.1"/>
    <property type="molecule type" value="Genomic_DNA"/>
</dbReference>
<dbReference type="RefSeq" id="WP_183460231.1">
    <property type="nucleotide sequence ID" value="NZ_CP050296.1"/>
</dbReference>
<feature type="region of interest" description="Disordered" evidence="1">
    <location>
        <begin position="50"/>
        <end position="70"/>
    </location>
</feature>
<dbReference type="Proteomes" id="UP000515465">
    <property type="component" value="Chromosome"/>
</dbReference>
<protein>
    <submittedName>
        <fullName evidence="2">Uncharacterized protein</fullName>
    </submittedName>
</protein>
<dbReference type="AlphaFoldDB" id="A0A7G6T2G9"/>
<evidence type="ECO:0000256" key="1">
    <source>
        <dbReference type="SAM" id="MobiDB-lite"/>
    </source>
</evidence>
<reference evidence="3" key="1">
    <citation type="journal article" date="2020" name="Mol. Plant Microbe">
        <title>Rhizobial microsymbionts of the narrowly endemic Oxytropis species growing in Kamchatka are characterized by significant genetic diversity and possess a set of genes that are associated with T3SS and T6SS secretion systems and can affect the development of symbiosis.</title>
        <authorList>
            <person name="Safronova V."/>
            <person name="Guro P."/>
            <person name="Sazanova A."/>
            <person name="Kuznetsova I."/>
            <person name="Belimov A."/>
            <person name="Yakubov V."/>
            <person name="Chirak E."/>
            <person name="Afonin A."/>
            <person name="Gogolev Y."/>
            <person name="Andronov E."/>
            <person name="Tikhonovich I."/>
        </authorList>
    </citation>
    <scope>NUCLEOTIDE SEQUENCE [LARGE SCALE GENOMIC DNA]</scope>
    <source>
        <strain evidence="3">583</strain>
    </source>
</reference>
<sequence length="70" mass="7752">MLLSVISGLFGSFPGAGRWGRSRSVAFETGSNLLFERDLFRKPARAFRGHALTRPDKPEKQPICPAAQLH</sequence>
<accession>A0A7G6T2G9</accession>
<organism evidence="2 3">
    <name type="scientific">Mesorhizobium huakuii</name>
    <dbReference type="NCBI Taxonomy" id="28104"/>
    <lineage>
        <taxon>Bacteria</taxon>
        <taxon>Pseudomonadati</taxon>
        <taxon>Pseudomonadota</taxon>
        <taxon>Alphaproteobacteria</taxon>
        <taxon>Hyphomicrobiales</taxon>
        <taxon>Phyllobacteriaceae</taxon>
        <taxon>Mesorhizobium</taxon>
    </lineage>
</organism>
<name>A0A7G6T2G9_9HYPH</name>
<gene>
    <name evidence="2" type="ORF">HB778_34080</name>
</gene>
<evidence type="ECO:0000313" key="2">
    <source>
        <dbReference type="EMBL" id="QND60951.1"/>
    </source>
</evidence>
<proteinExistence type="predicted"/>
<evidence type="ECO:0000313" key="3">
    <source>
        <dbReference type="Proteomes" id="UP000515465"/>
    </source>
</evidence>